<dbReference type="GO" id="GO:0001750">
    <property type="term" value="C:photoreceptor outer segment"/>
    <property type="evidence" value="ECO:0007669"/>
    <property type="project" value="UniProtKB-SubCell"/>
</dbReference>
<feature type="region of interest" description="Disordered" evidence="14">
    <location>
        <begin position="1587"/>
        <end position="1620"/>
    </location>
</feature>
<evidence type="ECO:0000256" key="12">
    <source>
        <dbReference type="ARBA" id="ARBA00044186"/>
    </source>
</evidence>
<evidence type="ECO:0000256" key="8">
    <source>
        <dbReference type="ARBA" id="ARBA00023212"/>
    </source>
</evidence>
<proteinExistence type="predicted"/>
<feature type="region of interest" description="Disordered" evidence="14">
    <location>
        <begin position="612"/>
        <end position="634"/>
    </location>
</feature>
<dbReference type="InterPro" id="IPR003533">
    <property type="entry name" value="Doublecortin_dom"/>
</dbReference>
<evidence type="ECO:0000313" key="16">
    <source>
        <dbReference type="Ensembl" id="ENSGGOP00000011981.2"/>
    </source>
</evidence>
<dbReference type="GO" id="GO:0097542">
    <property type="term" value="C:ciliary tip"/>
    <property type="evidence" value="ECO:0007669"/>
    <property type="project" value="Ensembl"/>
</dbReference>
<dbReference type="CTD" id="6101"/>
<dbReference type="GO" id="GO:0046549">
    <property type="term" value="P:retinal cone cell development"/>
    <property type="evidence" value="ECO:0007669"/>
    <property type="project" value="Ensembl"/>
</dbReference>
<evidence type="ECO:0000256" key="3">
    <source>
        <dbReference type="ARBA" id="ARBA00022490"/>
    </source>
</evidence>
<comment type="subcellular location">
    <subcellularLocation>
        <location evidence="2">Cell projection</location>
        <location evidence="2">Cilium</location>
        <location evidence="2">Photoreceptor outer segment</location>
    </subcellularLocation>
    <subcellularLocation>
        <location evidence="1">Cytoplasm</location>
        <location evidence="1">Cytoskeleton</location>
        <location evidence="1">Cilium axoneme</location>
    </subcellularLocation>
</comment>
<dbReference type="GO" id="GO:0005930">
    <property type="term" value="C:axoneme"/>
    <property type="evidence" value="ECO:0000318"/>
    <property type="project" value="GO_Central"/>
</dbReference>
<feature type="region of interest" description="Disordered" evidence="14">
    <location>
        <begin position="1"/>
        <end position="25"/>
    </location>
</feature>
<dbReference type="GeneTree" id="ENSGT00940000154242"/>
<dbReference type="GO" id="GO:0032391">
    <property type="term" value="C:photoreceptor connecting cilium"/>
    <property type="evidence" value="ECO:0000318"/>
    <property type="project" value="GO_Central"/>
</dbReference>
<dbReference type="FunFam" id="3.10.20.230:FF:000006">
    <property type="entry name" value="Oxygen-regulated protein 1"/>
    <property type="match status" value="1"/>
</dbReference>
<dbReference type="EMBL" id="CABD030058801">
    <property type="status" value="NOT_ANNOTATED_CDS"/>
    <property type="molecule type" value="Genomic_DNA"/>
</dbReference>
<keyword evidence="8" id="KW-0206">Cytoskeleton</keyword>
<dbReference type="Pfam" id="PF03607">
    <property type="entry name" value="DCX"/>
    <property type="match status" value="2"/>
</dbReference>
<reference evidence="16" key="4">
    <citation type="submission" date="2025-09" db="UniProtKB">
        <authorList>
            <consortium name="Ensembl"/>
        </authorList>
    </citation>
    <scope>IDENTIFICATION</scope>
</reference>
<dbReference type="eggNOG" id="KOG3757">
    <property type="taxonomic scope" value="Eukaryota"/>
</dbReference>
<dbReference type="Proteomes" id="UP000001519">
    <property type="component" value="Chromosome 8"/>
</dbReference>
<keyword evidence="10" id="KW-0844">Vision</keyword>
<evidence type="ECO:0000256" key="4">
    <source>
        <dbReference type="ARBA" id="ARBA00022606"/>
    </source>
</evidence>
<organism evidence="16 17">
    <name type="scientific">Gorilla gorilla gorilla</name>
    <name type="common">Western lowland gorilla</name>
    <dbReference type="NCBI Taxonomy" id="9595"/>
    <lineage>
        <taxon>Eukaryota</taxon>
        <taxon>Metazoa</taxon>
        <taxon>Chordata</taxon>
        <taxon>Craniata</taxon>
        <taxon>Vertebrata</taxon>
        <taxon>Euteleostomi</taxon>
        <taxon>Mammalia</taxon>
        <taxon>Eutheria</taxon>
        <taxon>Euarchontoglires</taxon>
        <taxon>Primates</taxon>
        <taxon>Haplorrhini</taxon>
        <taxon>Catarrhini</taxon>
        <taxon>Hominidae</taxon>
        <taxon>Gorilla</taxon>
    </lineage>
</organism>
<dbReference type="InterPro" id="IPR036572">
    <property type="entry name" value="Doublecortin_dom_sf"/>
</dbReference>
<evidence type="ECO:0000256" key="7">
    <source>
        <dbReference type="ARBA" id="ARBA00023069"/>
    </source>
</evidence>
<dbReference type="GO" id="GO:0035845">
    <property type="term" value="P:photoreceptor cell outer segment organization"/>
    <property type="evidence" value="ECO:0000318"/>
    <property type="project" value="GO_Central"/>
</dbReference>
<feature type="region of interest" description="Disordered" evidence="14">
    <location>
        <begin position="666"/>
        <end position="686"/>
    </location>
</feature>
<reference evidence="16" key="3">
    <citation type="submission" date="2025-08" db="UniProtKB">
        <authorList>
            <consortium name="Ensembl"/>
        </authorList>
    </citation>
    <scope>IDENTIFICATION</scope>
</reference>
<feature type="domain" description="Doublecortin" evidence="15">
    <location>
        <begin position="154"/>
        <end position="233"/>
    </location>
</feature>
<dbReference type="CDD" id="cd17147">
    <property type="entry name" value="DCX2_RP1"/>
    <property type="match status" value="1"/>
</dbReference>
<dbReference type="PANTHER" id="PTHR23005">
    <property type="entry name" value="RETINITIS PIGMENTOSA 1 PROTEIN"/>
    <property type="match status" value="1"/>
</dbReference>
<dbReference type="Bgee" id="ENSGGOG00000012280">
    <property type="expression patterns" value="Expressed in testis and 1 other cell type or tissue"/>
</dbReference>
<reference evidence="16 17" key="2">
    <citation type="journal article" date="2012" name="Nature">
        <title>Insights into hominid evolution from the gorilla genome sequence.</title>
        <authorList>
            <person name="Scally A."/>
            <person name="Dutheil J.Y."/>
            <person name="Hillier L.W."/>
            <person name="Jordan G.E."/>
            <person name="Goodhead I."/>
            <person name="Herrero J."/>
            <person name="Hobolth A."/>
            <person name="Lappalainen T."/>
            <person name="Mailund T."/>
            <person name="Marques-Bonet T."/>
            <person name="McCarthy S."/>
            <person name="Montgomery S.H."/>
            <person name="Schwalie P.C."/>
            <person name="Tang Y.A."/>
            <person name="Ward M.C."/>
            <person name="Xue Y."/>
            <person name="Yngvadottir B."/>
            <person name="Alkan C."/>
            <person name="Andersen L.N."/>
            <person name="Ayub Q."/>
            <person name="Ball E.V."/>
            <person name="Beal K."/>
            <person name="Bradley B.J."/>
            <person name="Chen Y."/>
            <person name="Clee C.M."/>
            <person name="Fitzgerald S."/>
            <person name="Graves T.A."/>
            <person name="Gu Y."/>
            <person name="Heath P."/>
            <person name="Heger A."/>
            <person name="Karakoc E."/>
            <person name="Kolb-Kokocinski A."/>
            <person name="Laird G.K."/>
            <person name="Lunter G."/>
            <person name="Meader S."/>
            <person name="Mort M."/>
            <person name="Mullikin J.C."/>
            <person name="Munch K."/>
            <person name="O'Connor T.D."/>
            <person name="Phillips A.D."/>
            <person name="Prado-Martinez J."/>
            <person name="Rogers A.S."/>
            <person name="Sajjadian S."/>
            <person name="Schmidt D."/>
            <person name="Shaw K."/>
            <person name="Simpson J.T."/>
            <person name="Stenson P.D."/>
            <person name="Turner D.J."/>
            <person name="Vigilant L."/>
            <person name="Vilella A.J."/>
            <person name="Whitener W."/>
            <person name="Zhu B."/>
            <person name="Cooper D.N."/>
            <person name="de Jong P."/>
            <person name="Dermitzakis E.T."/>
            <person name="Eichler E.E."/>
            <person name="Flicek P."/>
            <person name="Goldman N."/>
            <person name="Mundy N.I."/>
            <person name="Ning Z."/>
            <person name="Odom D.T."/>
            <person name="Ponting C.P."/>
            <person name="Quail M.A."/>
            <person name="Ryder O.A."/>
            <person name="Searle S.M."/>
            <person name="Warren W.C."/>
            <person name="Wilson R.K."/>
            <person name="Schierup M.H."/>
            <person name="Rogers J."/>
            <person name="Tyler-Smith C."/>
            <person name="Durbin R."/>
        </authorList>
    </citation>
    <scope>NUCLEOTIDE SEQUENCE [LARGE SCALE GENOMIC DNA]</scope>
</reference>
<dbReference type="GO" id="GO:0046548">
    <property type="term" value="P:retinal rod cell development"/>
    <property type="evidence" value="ECO:0007669"/>
    <property type="project" value="Ensembl"/>
</dbReference>
<keyword evidence="6" id="KW-0970">Cilium biogenesis/degradation</keyword>
<evidence type="ECO:0000256" key="2">
    <source>
        <dbReference type="ARBA" id="ARBA00004504"/>
    </source>
</evidence>
<evidence type="ECO:0000259" key="15">
    <source>
        <dbReference type="PROSITE" id="PS50309"/>
    </source>
</evidence>
<keyword evidence="4" id="KW-0716">Sensory transduction</keyword>
<dbReference type="GO" id="GO:0060041">
    <property type="term" value="P:retina development in camera-type eye"/>
    <property type="evidence" value="ECO:0000318"/>
    <property type="project" value="GO_Central"/>
</dbReference>
<keyword evidence="9" id="KW-0966">Cell projection</keyword>
<reference evidence="17" key="1">
    <citation type="submission" date="2011-05" db="EMBL/GenBank/DDBJ databases">
        <title>Insights into the evolution of the great apes provided by the gorilla genome.</title>
        <authorList>
            <person name="Scally A."/>
        </authorList>
    </citation>
    <scope>NUCLEOTIDE SEQUENCE [LARGE SCALE GENOMIC DNA]</scope>
</reference>
<dbReference type="GO" id="GO:0008017">
    <property type="term" value="F:microtubule binding"/>
    <property type="evidence" value="ECO:0007669"/>
    <property type="project" value="Ensembl"/>
</dbReference>
<dbReference type="EMBL" id="CABD030058803">
    <property type="status" value="NOT_ANNOTATED_CDS"/>
    <property type="molecule type" value="Genomic_DNA"/>
</dbReference>
<dbReference type="STRING" id="9593.ENSGGOP00000011981"/>
<keyword evidence="7" id="KW-0969">Cilium</keyword>
<feature type="region of interest" description="Disordered" evidence="14">
    <location>
        <begin position="353"/>
        <end position="375"/>
    </location>
</feature>
<feature type="domain" description="Doublecortin" evidence="15">
    <location>
        <begin position="36"/>
        <end position="118"/>
    </location>
</feature>
<dbReference type="FunFam" id="3.10.20.230:FF:000007">
    <property type="entry name" value="Oxygen-regulated protein 1"/>
    <property type="match status" value="1"/>
</dbReference>
<dbReference type="eggNOG" id="KOG1181">
    <property type="taxonomic scope" value="Eukaryota"/>
</dbReference>
<protein>
    <recommendedName>
        <fullName evidence="12">Oxygen-regulated protein 1</fullName>
    </recommendedName>
</protein>
<evidence type="ECO:0000256" key="9">
    <source>
        <dbReference type="ARBA" id="ARBA00023273"/>
    </source>
</evidence>
<evidence type="ECO:0000313" key="17">
    <source>
        <dbReference type="Proteomes" id="UP000001519"/>
    </source>
</evidence>
<keyword evidence="3" id="KW-0963">Cytoplasm</keyword>
<dbReference type="GO" id="GO:1902857">
    <property type="term" value="P:positive regulation of non-motile cilium assembly"/>
    <property type="evidence" value="ECO:0007669"/>
    <property type="project" value="Ensembl"/>
</dbReference>
<keyword evidence="17" id="KW-1185">Reference proteome</keyword>
<evidence type="ECO:0000256" key="5">
    <source>
        <dbReference type="ARBA" id="ARBA00022737"/>
    </source>
</evidence>
<dbReference type="SUPFAM" id="SSF89837">
    <property type="entry name" value="Doublecortin (DC)"/>
    <property type="match status" value="2"/>
</dbReference>
<accession>G3R9A1</accession>
<dbReference type="EMBL" id="CABD030058800">
    <property type="status" value="NOT_ANNOTATED_CDS"/>
    <property type="molecule type" value="Genomic_DNA"/>
</dbReference>
<comment type="function">
    <text evidence="11">Microtubule-associated protein regulating the stability and length of the microtubule-based axoneme of photoreceptors. Required for the differentiation of photoreceptor cells, it plays a role in the organization of the outer segment of rod and cone photoreceptors ensuring the correct orientation and higher-order stacking of outer segment disks along the photoreceptor axoneme.</text>
</comment>
<dbReference type="InParanoid" id="G3R9A1"/>
<dbReference type="EMBL" id="CABD030058804">
    <property type="status" value="NOT_ANNOTATED_CDS"/>
    <property type="molecule type" value="Genomic_DNA"/>
</dbReference>
<dbReference type="SMART" id="SM00537">
    <property type="entry name" value="DCX"/>
    <property type="match status" value="2"/>
</dbReference>
<dbReference type="GO" id="GO:0035082">
    <property type="term" value="P:axoneme assembly"/>
    <property type="evidence" value="ECO:0000318"/>
    <property type="project" value="GO_Central"/>
</dbReference>
<dbReference type="GO" id="GO:0007601">
    <property type="term" value="P:visual perception"/>
    <property type="evidence" value="ECO:0007669"/>
    <property type="project" value="UniProtKB-KW"/>
</dbReference>
<dbReference type="HOGENOM" id="CLU_232270_0_0_1"/>
<dbReference type="PROSITE" id="PS50309">
    <property type="entry name" value="DC"/>
    <property type="match status" value="2"/>
</dbReference>
<evidence type="ECO:0000256" key="11">
    <source>
        <dbReference type="ARBA" id="ARBA00043933"/>
    </source>
</evidence>
<dbReference type="Ensembl" id="ENSGGOT00000012325.3">
    <property type="protein sequence ID" value="ENSGGOP00000011981.2"/>
    <property type="gene ID" value="ENSGGOG00000012280.3"/>
</dbReference>
<feature type="compositionally biased region" description="Polar residues" evidence="14">
    <location>
        <begin position="614"/>
        <end position="624"/>
    </location>
</feature>
<dbReference type="GO" id="GO:0045494">
    <property type="term" value="P:photoreceptor cell maintenance"/>
    <property type="evidence" value="ECO:0000318"/>
    <property type="project" value="GO_Central"/>
</dbReference>
<dbReference type="EMBL" id="CABD030058802">
    <property type="status" value="NOT_ANNOTATED_CDS"/>
    <property type="molecule type" value="Genomic_DNA"/>
</dbReference>
<feature type="compositionally biased region" description="Polar residues" evidence="14">
    <location>
        <begin position="1"/>
        <end position="19"/>
    </location>
</feature>
<dbReference type="GO" id="GO:0071482">
    <property type="term" value="P:cellular response to light stimulus"/>
    <property type="evidence" value="ECO:0007669"/>
    <property type="project" value="Ensembl"/>
</dbReference>
<name>G3R9A1_GORGO</name>
<dbReference type="FunCoup" id="G3R9A1">
    <property type="interactions" value="13"/>
</dbReference>
<evidence type="ECO:0000256" key="10">
    <source>
        <dbReference type="ARBA" id="ARBA00023305"/>
    </source>
</evidence>
<dbReference type="Gene3D" id="3.10.20.230">
    <property type="entry name" value="Doublecortin domain"/>
    <property type="match status" value="2"/>
</dbReference>
<dbReference type="EMBL" id="CABD030058805">
    <property type="status" value="NOT_ANNOTATED_CDS"/>
    <property type="molecule type" value="Genomic_DNA"/>
</dbReference>
<dbReference type="KEGG" id="ggo:101143261"/>
<evidence type="ECO:0000256" key="13">
    <source>
        <dbReference type="ARBA" id="ARBA00046756"/>
    </source>
</evidence>
<keyword evidence="5" id="KW-0677">Repeat</keyword>
<evidence type="ECO:0000256" key="14">
    <source>
        <dbReference type="SAM" id="MobiDB-lite"/>
    </source>
</evidence>
<dbReference type="PANTHER" id="PTHR23005:SF4">
    <property type="entry name" value="OXYGEN-REGULATED PROTEIN 1"/>
    <property type="match status" value="1"/>
</dbReference>
<dbReference type="GeneID" id="101143261"/>
<gene>
    <name evidence="16" type="primary">RP1</name>
</gene>
<dbReference type="GO" id="GO:0001917">
    <property type="term" value="C:photoreceptor inner segment"/>
    <property type="evidence" value="ECO:0007669"/>
    <property type="project" value="Ensembl"/>
</dbReference>
<evidence type="ECO:0000256" key="6">
    <source>
        <dbReference type="ARBA" id="ARBA00022794"/>
    </source>
</evidence>
<dbReference type="GO" id="GO:0005875">
    <property type="term" value="C:microtubule associated complex"/>
    <property type="evidence" value="ECO:0007669"/>
    <property type="project" value="Ensembl"/>
</dbReference>
<evidence type="ECO:0000256" key="1">
    <source>
        <dbReference type="ARBA" id="ARBA00004430"/>
    </source>
</evidence>
<sequence>MSDTPSTGFSIIHPTSSEGQVPPPRHLSLTHPVVAKRISFYKSGDPQFGGVRVVVNPRSFKSFDALLDNLSRKVPLPFGVRNISTPRGRHSITRLEELEDGESYLCSHGRKVQPVDLDKARRRPRPWLSSRAISAHSPPHAVAVAAPGMPRPPRSLVVFRNGDPKTRRAVLLSRRVTQSFEAFLQHLTEVMQRPVVKLYATDGRRVPSLQAVILSSGAVVAAGREPFKPGNYDIQKYLLPARLPGISQRVYPKGNAKSESRKISTHMSSSSRSQIYSVSSEKTHNNDCYLDYSFVPENYLALEKNDSQNLPIYPSEDDIEKSIIFNQDGTMTVEMKVRFRIKEEETIKWTTTVSKTGPSNNDEKSEMSFPGRTESRSSGLKLAACSFSADVSPMEQSSNQEGSLAEEINIQMTDQVAETCSSASWENATVDTDIIQGTQDQAKHRFYRPPTPGLRRVRQKKSVIGSVTLVSETEVQEKMIGQFSYSEERESGENKSEYHMFTHSCSKMSSVSNKPVLVQINNNDQMEESSLERKKENSLLKSSAISAGVIEITSQKMLEMSHNNGLPSTISNNSIVEEDVVDCVVLDNKTGIKNFKTYGNTSDRFSPISADATDFSSNNSGNDKNISEAPASEASSTVTARIDRLINEFAQCGLTKLPKNEKKILSSVASKKKKKSRQQAINSRYQDGQLATKGILNKNERINTKGRITKEMIVQDSDSPLKGGILCEEDLQKSDTVIESNTFCSKSNLNSTISKNFHRNKLNTTQNSKVQGLLTKRKSRSLNKISLGVPKKREIGQRDKVFPHNESKYCKSTFENKSLFHVFNILEQKPKDFYAPQSQAEVASGYLRGMAKKSLVSKVTDSHTTLKSQKKRKGDKVKASAILSKQHATTRANSLASLKKPDFPEDIAHHSIQNYIQSWLQNINPYPTLKPIKSAPVCRNETSVVNCSNNSFSGNDPHTNSGKISNFVMESNKHITKIAGLTGDNLCKEGDKSFIANDTGEEDLHETQVGSLNDAYLVPLHEHCTLSQSAINHHDTKSHIAAEKSGPEKKLVYQEINLARKRQSVEAAIQVDPIEEETPKDLLPVLMLHQLQASVPGIHKTQNGVVQMPGSLAGVPFHSAICNSSTNLLLAWLLVLNLKGSMNSFCQVDAHKATNKSSETLALLEILKHIAITEEADDLKAAVANLVESTTSHFGLSEKEQDMVPIDLSANCSTVNIQSVPKCSENERTQGISSLDGGCSASEACAPEVCVLEVTCSPCEMCTVNKAYPPKETCNPSDTFFPSDGYGVDQTSMNKACFLGEVCSLTDTVFSDKACAQKENHTYEGACPIDETYVPVNVCNTIDFLNSKENTYTDNLDSTEELERGDDIQKDLNILTDPEYKNGFNTLVSHQNVSNLSSCGLCLSEKEAELDKKHSSLDDFENCSLRKFQDENAYTSFDMEEPRISEEPGLIINSMTSSERNISELESFEELENHDTDIFNTVVNGGEQATEELIQEEVEASKTLELIDISSKNIMEEKRKNGIIYEIISKRLATPPSLVFCYDSKQNSEKETNEGETKMVKMMVKSMETGSYSESSPDLQKCIKSPVTSDWSDYRPDSDSEQPYKTSSDDPNDSGEFTQEKEYNIGFVKRAIEKLYGKADIIKPSFFPGSTRKSQVCPYNSVEFQCSRKASLYDSEGQSFGSSEQVSSSSPMLQEFQEERQDKCDVSAVRDNYYRGDIVEPGTKQNDHSRILTDIEEGLLIDKGKWLLKENHLLRMSSENPGMCGNADTTSVDTLLDNNSSEVPYSHFGNLAPGPTMDELSSSELEELTQPLELKCNYFNMPHGSDSEPFHEDLLDVHNETCAKERIANHHTEEKGSHQSERVCTSATHSFISSGNKVYPVSDDAIKNQPLAGSNMIHGTLQEADSLDKLYALCGQHCPILTVIIQPMNEEDRGFAYRKESDIENFLGFYLWMKIHPYLLQTDKNVFREENNKASMRQNLIDNAIGDIFDQFYFSNTFDLMGKRRKQKRINFLGLEEEGNLKKFQPDLKERFCMNFLHTSLLVVGNVDSNTQDLSGQTNEIFKAVDENNNLLNNRFQGSRTNLNQVVRENINCHYFFEMLGQACLLDICQVETSLNISNRNILEDLCMFEGENLFIWEEEDILNLTDLESSREQEDL</sequence>
<feature type="region of interest" description="Disordered" evidence="14">
    <location>
        <begin position="860"/>
        <end position="879"/>
    </location>
</feature>
<dbReference type="CDD" id="cd17145">
    <property type="entry name" value="DCX1_RP1"/>
    <property type="match status" value="1"/>
</dbReference>
<dbReference type="GO" id="GO:0035556">
    <property type="term" value="P:intracellular signal transduction"/>
    <property type="evidence" value="ECO:0007669"/>
    <property type="project" value="InterPro"/>
</dbReference>
<comment type="subunit">
    <text evidence="13">Interacts (via the doublecortin domains) with microtubules. Interacts with RP1L1. Interacts with MAK.</text>
</comment>